<proteinExistence type="predicted"/>
<evidence type="ECO:0000313" key="4">
    <source>
        <dbReference type="EMBL" id="CAL4802144.1"/>
    </source>
</evidence>
<feature type="region of interest" description="Disordered" evidence="1">
    <location>
        <begin position="145"/>
        <end position="174"/>
    </location>
</feature>
<gene>
    <name evidence="2" type="ORF">C1SCF055_LOCUS39701</name>
</gene>
<accession>A0A9P1GL84</accession>
<name>A0A9P1GL84_9DINO</name>
<reference evidence="2" key="1">
    <citation type="submission" date="2022-10" db="EMBL/GenBank/DDBJ databases">
        <authorList>
            <person name="Chen Y."/>
            <person name="Dougan E. K."/>
            <person name="Chan C."/>
            <person name="Rhodes N."/>
            <person name="Thang M."/>
        </authorList>
    </citation>
    <scope>NUCLEOTIDE SEQUENCE</scope>
</reference>
<organism evidence="2">
    <name type="scientific">Cladocopium goreaui</name>
    <dbReference type="NCBI Taxonomy" id="2562237"/>
    <lineage>
        <taxon>Eukaryota</taxon>
        <taxon>Sar</taxon>
        <taxon>Alveolata</taxon>
        <taxon>Dinophyceae</taxon>
        <taxon>Suessiales</taxon>
        <taxon>Symbiodiniaceae</taxon>
        <taxon>Cladocopium</taxon>
    </lineage>
</organism>
<dbReference type="AlphaFoldDB" id="A0A9P1GL84"/>
<dbReference type="EMBL" id="CAMXCT010006502">
    <property type="protein sequence ID" value="CAI4014832.1"/>
    <property type="molecule type" value="Genomic_DNA"/>
</dbReference>
<dbReference type="EMBL" id="CAMXCT030006502">
    <property type="protein sequence ID" value="CAL4802144.1"/>
    <property type="molecule type" value="Genomic_DNA"/>
</dbReference>
<evidence type="ECO:0000313" key="2">
    <source>
        <dbReference type="EMBL" id="CAI4014832.1"/>
    </source>
</evidence>
<feature type="region of interest" description="Disordered" evidence="1">
    <location>
        <begin position="389"/>
        <end position="435"/>
    </location>
</feature>
<sequence length="435" mass="47485">MCLDAVGAGLLVPLMRRGFLLCVPEMALDAEAVLVGQTAEPADLIGPSTKVEVQAAVLDEDALLRQPSPAEGRPIVVMLVDFSAEVGSFLTVLDTKDVLEELIGFDFLESTLVPWPQDVVTKALAWANGEGEQVAERIQYYSADEVPVTPTEAPKRAPRRRGPGAGFGGDESTAQRRKLTVASLAESIAAITQALLEITSTLADLKGRTEAMEAELRVDHILTCRTLPAWSRQCHPRKVHQLSRRHHVSLFLPRRQARWRWTTRRIRTHSGNGSAVTGFDYFGFSSDSNFQRSIPGSWINNLIPVYEGFIIWQVGLVMNHMMEDNHNAAKDALSLLFVNPPQALFSGRSVASGALPRPFAPTAHQRWITTALQYLKEMDVIATRRAEVTAGKASAEKATSSSGADAAAPKKKQKGKGGGRSQKGQQNQHHAEEEA</sequence>
<evidence type="ECO:0000313" key="5">
    <source>
        <dbReference type="Proteomes" id="UP001152797"/>
    </source>
</evidence>
<comment type="caution">
    <text evidence="2">The sequence shown here is derived from an EMBL/GenBank/DDBJ whole genome shotgun (WGS) entry which is preliminary data.</text>
</comment>
<reference evidence="3" key="2">
    <citation type="submission" date="2024-04" db="EMBL/GenBank/DDBJ databases">
        <authorList>
            <person name="Chen Y."/>
            <person name="Shah S."/>
            <person name="Dougan E. K."/>
            <person name="Thang M."/>
            <person name="Chan C."/>
        </authorList>
    </citation>
    <scope>NUCLEOTIDE SEQUENCE [LARGE SCALE GENOMIC DNA]</scope>
</reference>
<dbReference type="EMBL" id="CAMXCT020006502">
    <property type="protein sequence ID" value="CAL1168207.1"/>
    <property type="molecule type" value="Genomic_DNA"/>
</dbReference>
<protein>
    <submittedName>
        <fullName evidence="4">PUB domain-containing protein</fullName>
    </submittedName>
</protein>
<dbReference type="Proteomes" id="UP001152797">
    <property type="component" value="Unassembled WGS sequence"/>
</dbReference>
<evidence type="ECO:0000256" key="1">
    <source>
        <dbReference type="SAM" id="MobiDB-lite"/>
    </source>
</evidence>
<evidence type="ECO:0000313" key="3">
    <source>
        <dbReference type="EMBL" id="CAL1168207.1"/>
    </source>
</evidence>
<keyword evidence="5" id="KW-1185">Reference proteome</keyword>